<feature type="transmembrane region" description="Helical" evidence="8">
    <location>
        <begin position="432"/>
        <end position="451"/>
    </location>
</feature>
<feature type="region of interest" description="Disordered" evidence="7">
    <location>
        <begin position="180"/>
        <end position="199"/>
    </location>
</feature>
<keyword evidence="10" id="KW-1185">Reference proteome</keyword>
<feature type="transmembrane region" description="Helical" evidence="8">
    <location>
        <begin position="53"/>
        <end position="79"/>
    </location>
</feature>
<keyword evidence="5 8" id="KW-1133">Transmembrane helix</keyword>
<feature type="transmembrane region" description="Helical" evidence="8">
    <location>
        <begin position="28"/>
        <end position="47"/>
    </location>
</feature>
<evidence type="ECO:0000256" key="8">
    <source>
        <dbReference type="SAM" id="Phobius"/>
    </source>
</evidence>
<feature type="transmembrane region" description="Helical" evidence="8">
    <location>
        <begin position="247"/>
        <end position="267"/>
    </location>
</feature>
<accession>A0A8J1TUM8</accession>
<dbReference type="GO" id="GO:0015141">
    <property type="term" value="F:succinate transmembrane transporter activity"/>
    <property type="evidence" value="ECO:0007669"/>
    <property type="project" value="UniProtKB-ARBA"/>
</dbReference>
<feature type="transmembrane region" description="Helical" evidence="8">
    <location>
        <begin position="346"/>
        <end position="365"/>
    </location>
</feature>
<evidence type="ECO:0000256" key="5">
    <source>
        <dbReference type="ARBA" id="ARBA00022989"/>
    </source>
</evidence>
<dbReference type="CDD" id="cd01115">
    <property type="entry name" value="SLC13_permease"/>
    <property type="match status" value="1"/>
</dbReference>
<comment type="subcellular location">
    <subcellularLocation>
        <location evidence="1">Membrane</location>
        <topology evidence="1">Multi-pass membrane protein</topology>
    </subcellularLocation>
</comment>
<dbReference type="Pfam" id="PF00939">
    <property type="entry name" value="Na_sulph_symp"/>
    <property type="match status" value="1"/>
</dbReference>
<dbReference type="OrthoDB" id="6493944at2759"/>
<sequence>MESYAVTTPERQSHWKERLKILFKFRKALILILAPIIFLPLIIIIPTRPAKCAYAILVMGAYWVSEALPIAVTALLPIVMMPPLGVMGSKPLCMNYLKDTNFLFVGGLIVAVAVERWNLHRRMALRVLLLVGSKPRWLLFGFMSMTAFLSMWISNTATTAMMTPIAAAVLTQLGECRHPKQMNGEAKNDKEKESNIDDVDANESKTPMLEEDVAVTIMDASNGANHQENSLTDKEYDDMCKGMTLSIAYAANIGGMATLTGTGPNLILSGNAESMFGEEAGINFSSWFVFAFPTMLLCLLVAWIWLQLKYLGWRTLCACFLKTREVSDERVHLIIRNEYNKLGPMTFAEIAVLCHFILLAILWFTRNPQFIPGWSSVFEEGFVTDASTGMTIAVSLFIFPSKKPKIFCCKAKEEEAEPVPALLDWETFQKNFAWNIPFVLGGSFAIADACGASGLSQWLGDKMAVFAEVPAWAFVIIICTVIGLFTEITSNTATASIFIPILAQLGVGMGVNPLLYMIPATLACSFAFMLPVASPPNAIVFTYGKLRIIDMVQAGVVMNIVCLLIVTFTVLTWGTAFFHLNTFPDWAANKALQTLGNNTIGNSTGLDLTNITAIYNGTCNLICG</sequence>
<dbReference type="InterPro" id="IPR031312">
    <property type="entry name" value="Na/sul_symport_CS"/>
</dbReference>
<reference evidence="9" key="1">
    <citation type="submission" date="2022-03" db="EMBL/GenBank/DDBJ databases">
        <authorList>
            <person name="Martin C."/>
        </authorList>
    </citation>
    <scope>NUCLEOTIDE SEQUENCE</scope>
</reference>
<dbReference type="GO" id="GO:0005886">
    <property type="term" value="C:plasma membrane"/>
    <property type="evidence" value="ECO:0007669"/>
    <property type="project" value="TreeGrafter"/>
</dbReference>
<feature type="transmembrane region" description="Helical" evidence="8">
    <location>
        <begin position="463"/>
        <end position="485"/>
    </location>
</feature>
<organism evidence="9 10">
    <name type="scientific">Owenia fusiformis</name>
    <name type="common">Polychaete worm</name>
    <dbReference type="NCBI Taxonomy" id="6347"/>
    <lineage>
        <taxon>Eukaryota</taxon>
        <taxon>Metazoa</taxon>
        <taxon>Spiralia</taxon>
        <taxon>Lophotrochozoa</taxon>
        <taxon>Annelida</taxon>
        <taxon>Polychaeta</taxon>
        <taxon>Sedentaria</taxon>
        <taxon>Canalipalpata</taxon>
        <taxon>Sabellida</taxon>
        <taxon>Oweniida</taxon>
        <taxon>Oweniidae</taxon>
        <taxon>Owenia</taxon>
    </lineage>
</organism>
<dbReference type="PANTHER" id="PTHR10283">
    <property type="entry name" value="SOLUTE CARRIER FAMILY 13 MEMBER"/>
    <property type="match status" value="1"/>
</dbReference>
<keyword evidence="6 8" id="KW-0472">Membrane</keyword>
<feature type="transmembrane region" description="Helical" evidence="8">
    <location>
        <begin position="556"/>
        <end position="580"/>
    </location>
</feature>
<dbReference type="Proteomes" id="UP000749559">
    <property type="component" value="Unassembled WGS sequence"/>
</dbReference>
<feature type="transmembrane region" description="Helical" evidence="8">
    <location>
        <begin position="287"/>
        <end position="306"/>
    </location>
</feature>
<evidence type="ECO:0000256" key="2">
    <source>
        <dbReference type="ARBA" id="ARBA00006772"/>
    </source>
</evidence>
<feature type="transmembrane region" description="Helical" evidence="8">
    <location>
        <begin position="100"/>
        <end position="117"/>
    </location>
</feature>
<evidence type="ECO:0000256" key="1">
    <source>
        <dbReference type="ARBA" id="ARBA00004141"/>
    </source>
</evidence>
<evidence type="ECO:0000313" key="9">
    <source>
        <dbReference type="EMBL" id="CAH1779566.1"/>
    </source>
</evidence>
<evidence type="ECO:0000256" key="7">
    <source>
        <dbReference type="SAM" id="MobiDB-lite"/>
    </source>
</evidence>
<protein>
    <submittedName>
        <fullName evidence="9">Uncharacterized protein</fullName>
    </submittedName>
</protein>
<evidence type="ECO:0000256" key="4">
    <source>
        <dbReference type="ARBA" id="ARBA00022692"/>
    </source>
</evidence>
<dbReference type="PROSITE" id="PS01271">
    <property type="entry name" value="NA_SULFATE"/>
    <property type="match status" value="1"/>
</dbReference>
<feature type="transmembrane region" description="Helical" evidence="8">
    <location>
        <begin position="497"/>
        <end position="515"/>
    </location>
</feature>
<keyword evidence="4 8" id="KW-0812">Transmembrane</keyword>
<comment type="caution">
    <text evidence="9">The sequence shown here is derived from an EMBL/GenBank/DDBJ whole genome shotgun (WGS) entry which is preliminary data.</text>
</comment>
<keyword evidence="3" id="KW-0813">Transport</keyword>
<evidence type="ECO:0000256" key="3">
    <source>
        <dbReference type="ARBA" id="ARBA00022448"/>
    </source>
</evidence>
<dbReference type="InterPro" id="IPR001898">
    <property type="entry name" value="SLC13A/DASS"/>
</dbReference>
<proteinExistence type="inferred from homology"/>
<feature type="transmembrane region" description="Helical" evidence="8">
    <location>
        <begin position="522"/>
        <end position="544"/>
    </location>
</feature>
<feature type="compositionally biased region" description="Basic and acidic residues" evidence="7">
    <location>
        <begin position="186"/>
        <end position="195"/>
    </location>
</feature>
<comment type="similarity">
    <text evidence="2">Belongs to the SLC13A/DASS transporter (TC 2.A.47) family. NADC subfamily.</text>
</comment>
<dbReference type="EMBL" id="CAIIXF020000003">
    <property type="protein sequence ID" value="CAH1779566.1"/>
    <property type="molecule type" value="Genomic_DNA"/>
</dbReference>
<evidence type="ECO:0000256" key="6">
    <source>
        <dbReference type="ARBA" id="ARBA00023136"/>
    </source>
</evidence>
<dbReference type="AlphaFoldDB" id="A0A8J1TUM8"/>
<name>A0A8J1TUM8_OWEFU</name>
<gene>
    <name evidence="9" type="ORF">OFUS_LOCUS6366</name>
</gene>
<dbReference type="PANTHER" id="PTHR10283:SF82">
    <property type="entry name" value="SOLUTE CARRIER FAMILY 13 MEMBER 2"/>
    <property type="match status" value="1"/>
</dbReference>
<evidence type="ECO:0000313" key="10">
    <source>
        <dbReference type="Proteomes" id="UP000749559"/>
    </source>
</evidence>